<evidence type="ECO:0000313" key="2">
    <source>
        <dbReference type="Proteomes" id="UP000239757"/>
    </source>
</evidence>
<dbReference type="InterPro" id="IPR034556">
    <property type="entry name" value="tRNA_wybutosine-synthase"/>
</dbReference>
<dbReference type="GO" id="GO:0051539">
    <property type="term" value="F:4 iron, 4 sulfur cluster binding"/>
    <property type="evidence" value="ECO:0007669"/>
    <property type="project" value="InterPro"/>
</dbReference>
<gene>
    <name evidence="1" type="ORF">GOBAR_AA06214</name>
</gene>
<sequence>METLLKVQNSSSIGFTETSTDFAPGICYSRIVNLPSFDAHYCYFPFAPQLGSSIDEGTRHTLGTKTLEKSWQRKMDDPLEIFNTAADLHTEMINQMKGVPENFTGVTQERLVEGLSAMYCALSLVGEPIMYLEISIFLDELQKRRISTLLVTNDSLTALKEKKQQTVYCLTIVKGWNREDVDVFSEALTLKSEGEYEGLCEHAHSCSVLSKTRKFKVNVLLYTWWLQEDLSTARIIWLSLHPGPSMEPRKVDIIPINPGTGKSDIKSEKVIVIQNQK</sequence>
<organism evidence="1 2">
    <name type="scientific">Gossypium barbadense</name>
    <name type="common">Sea Island cotton</name>
    <name type="synonym">Hibiscus barbadensis</name>
    <dbReference type="NCBI Taxonomy" id="3634"/>
    <lineage>
        <taxon>Eukaryota</taxon>
        <taxon>Viridiplantae</taxon>
        <taxon>Streptophyta</taxon>
        <taxon>Embryophyta</taxon>
        <taxon>Tracheophyta</taxon>
        <taxon>Spermatophyta</taxon>
        <taxon>Magnoliopsida</taxon>
        <taxon>eudicotyledons</taxon>
        <taxon>Gunneridae</taxon>
        <taxon>Pentapetalae</taxon>
        <taxon>rosids</taxon>
        <taxon>malvids</taxon>
        <taxon>Malvales</taxon>
        <taxon>Malvaceae</taxon>
        <taxon>Malvoideae</taxon>
        <taxon>Gossypium</taxon>
    </lineage>
</organism>
<dbReference type="PANTHER" id="PTHR13930:SF0">
    <property type="entry name" value="S-ADENOSYL-L-METHIONINE-DEPENDENT TRNA 4-DEMETHYLWYOSINE SYNTHASE TYW1-RELATED"/>
    <property type="match status" value="1"/>
</dbReference>
<dbReference type="GO" id="GO:0031591">
    <property type="term" value="P:wybutosine biosynthetic process"/>
    <property type="evidence" value="ECO:0007669"/>
    <property type="project" value="TreeGrafter"/>
</dbReference>
<proteinExistence type="predicted"/>
<dbReference type="Proteomes" id="UP000239757">
    <property type="component" value="Unassembled WGS sequence"/>
</dbReference>
<dbReference type="EMBL" id="KZ663262">
    <property type="protein sequence ID" value="PPS14375.1"/>
    <property type="molecule type" value="Genomic_DNA"/>
</dbReference>
<dbReference type="Gene3D" id="3.20.20.70">
    <property type="entry name" value="Aldolase class I"/>
    <property type="match status" value="1"/>
</dbReference>
<reference evidence="1 2" key="1">
    <citation type="submission" date="2015-01" db="EMBL/GenBank/DDBJ databases">
        <title>Genome of allotetraploid Gossypium barbadense reveals genomic plasticity and fiber elongation in cotton evolution.</title>
        <authorList>
            <person name="Chen X."/>
            <person name="Liu X."/>
            <person name="Zhao B."/>
            <person name="Zheng H."/>
            <person name="Hu Y."/>
            <person name="Lu G."/>
            <person name="Yang C."/>
            <person name="Chen J."/>
            <person name="Shan C."/>
            <person name="Zhang L."/>
            <person name="Zhou Y."/>
            <person name="Wang L."/>
            <person name="Guo W."/>
            <person name="Bai Y."/>
            <person name="Ruan J."/>
            <person name="Shangguan X."/>
            <person name="Mao Y."/>
            <person name="Jiang J."/>
            <person name="Zhu Y."/>
            <person name="Lei J."/>
            <person name="Kang H."/>
            <person name="Chen S."/>
            <person name="He X."/>
            <person name="Wang R."/>
            <person name="Wang Y."/>
            <person name="Chen J."/>
            <person name="Wang L."/>
            <person name="Yu S."/>
            <person name="Wang B."/>
            <person name="Wei J."/>
            <person name="Song S."/>
            <person name="Lu X."/>
            <person name="Gao Z."/>
            <person name="Gu W."/>
            <person name="Deng X."/>
            <person name="Ma D."/>
            <person name="Wang S."/>
            <person name="Liang W."/>
            <person name="Fang L."/>
            <person name="Cai C."/>
            <person name="Zhu X."/>
            <person name="Zhou B."/>
            <person name="Zhang Y."/>
            <person name="Chen Z."/>
            <person name="Xu S."/>
            <person name="Zhu R."/>
            <person name="Wang S."/>
            <person name="Zhang T."/>
            <person name="Zhao G."/>
        </authorList>
    </citation>
    <scope>NUCLEOTIDE SEQUENCE [LARGE SCALE GENOMIC DNA]</scope>
    <source>
        <strain evidence="2">cv. Xinhai21</strain>
        <tissue evidence="1">Leaf</tissue>
    </source>
</reference>
<dbReference type="PANTHER" id="PTHR13930">
    <property type="entry name" value="S-ADENOSYL-L-METHIONINE-DEPENDENT TRNA 4-DEMETHYLWYOSINE SYNTHASE"/>
    <property type="match status" value="1"/>
</dbReference>
<dbReference type="OrthoDB" id="271553at2759"/>
<name>A0A2P5YFK7_GOSBA</name>
<protein>
    <submittedName>
        <fullName evidence="1">Uncharacterized protein</fullName>
    </submittedName>
</protein>
<dbReference type="InterPro" id="IPR013785">
    <property type="entry name" value="Aldolase_TIM"/>
</dbReference>
<dbReference type="AlphaFoldDB" id="A0A2P5YFK7"/>
<evidence type="ECO:0000313" key="1">
    <source>
        <dbReference type="EMBL" id="PPS14375.1"/>
    </source>
</evidence>
<accession>A0A2P5YFK7</accession>